<reference evidence="1 2" key="1">
    <citation type="submission" date="2014-06" db="EMBL/GenBank/DDBJ databases">
        <title>Genome characterization of distinct group I Clostridium botulinum lineages.</title>
        <authorList>
            <person name="Giordani F."/>
            <person name="Anselmo A."/>
            <person name="Fillo S."/>
            <person name="Palozzi A.M."/>
            <person name="Fortunato A."/>
            <person name="Gentile B."/>
            <person name="Ciammaruconi A."/>
            <person name="Anniballi F."/>
            <person name="De Medici D."/>
            <person name="Lista F."/>
        </authorList>
    </citation>
    <scope>NUCLEOTIDE SEQUENCE [LARGE SCALE GENOMIC DNA]</scope>
    <source>
        <strain evidence="1 2">B2 450</strain>
    </source>
</reference>
<accession>A0A0D1BRM9</accession>
<dbReference type="Proteomes" id="UP000032250">
    <property type="component" value="Unassembled WGS sequence"/>
</dbReference>
<dbReference type="OrthoDB" id="1902494at2"/>
<organism evidence="1 2">
    <name type="scientific">Clostridium botulinum B2 450</name>
    <dbReference type="NCBI Taxonomy" id="1379739"/>
    <lineage>
        <taxon>Bacteria</taxon>
        <taxon>Bacillati</taxon>
        <taxon>Bacillota</taxon>
        <taxon>Clostridia</taxon>
        <taxon>Eubacteriales</taxon>
        <taxon>Clostridiaceae</taxon>
        <taxon>Clostridium</taxon>
    </lineage>
</organism>
<dbReference type="RefSeq" id="WP_003489308.1">
    <property type="nucleotide sequence ID" value="NZ_JXSU01000007.1"/>
</dbReference>
<proteinExistence type="predicted"/>
<dbReference type="EMBL" id="JXSU01000007">
    <property type="protein sequence ID" value="KIS22975.1"/>
    <property type="molecule type" value="Genomic_DNA"/>
</dbReference>
<dbReference type="HOGENOM" id="CLU_137817_0_0_9"/>
<gene>
    <name evidence="1" type="ORF">N495_05050</name>
</gene>
<dbReference type="AlphaFoldDB" id="A0A0D1BRM9"/>
<evidence type="ECO:0000313" key="2">
    <source>
        <dbReference type="Proteomes" id="UP000032250"/>
    </source>
</evidence>
<sequence length="163" mass="18650">MKKRTKLIISCLVFIIIAGSRSVYKNYFVNIDSNNYLSTRDESERNVYSLENDISSKNAYSFDFKKFDGKWSVMEVKSNKGNKINIKDNTKITKGKLFIVVLDSEYNIITKKDETNQKGDINFTIPKDGKYFIRIVGLNAGGKFDISVNSAKNIDISHIDFFS</sequence>
<comment type="caution">
    <text evidence="1">The sequence shown here is derived from an EMBL/GenBank/DDBJ whole genome shotgun (WGS) entry which is preliminary data.</text>
</comment>
<dbReference type="PATRIC" id="fig|1379739.3.peg.1332"/>
<dbReference type="Gene3D" id="2.60.120.380">
    <property type="match status" value="1"/>
</dbReference>
<protein>
    <submittedName>
        <fullName evidence="1">Uncharacterized protein</fullName>
    </submittedName>
</protein>
<evidence type="ECO:0000313" key="1">
    <source>
        <dbReference type="EMBL" id="KIS22975.1"/>
    </source>
</evidence>
<name>A0A0D1BRM9_CLOBO</name>